<evidence type="ECO:0000313" key="3">
    <source>
        <dbReference type="Proteomes" id="UP000268016"/>
    </source>
</evidence>
<dbReference type="InterPro" id="IPR029062">
    <property type="entry name" value="Class_I_gatase-like"/>
</dbReference>
<dbReference type="GO" id="GO:0016740">
    <property type="term" value="F:transferase activity"/>
    <property type="evidence" value="ECO:0007669"/>
    <property type="project" value="UniProtKB-KW"/>
</dbReference>
<dbReference type="RefSeq" id="WP_123643930.1">
    <property type="nucleotide sequence ID" value="NZ_ML119092.1"/>
</dbReference>
<name>A0A3N2QLM9_9RHOB</name>
<dbReference type="OrthoDB" id="7365442at2"/>
<evidence type="ECO:0000259" key="1">
    <source>
        <dbReference type="Pfam" id="PF00117"/>
    </source>
</evidence>
<feature type="domain" description="Glutamine amidotransferase" evidence="1">
    <location>
        <begin position="78"/>
        <end position="175"/>
    </location>
</feature>
<organism evidence="2 3">
    <name type="scientific">Histidinibacterium lentulum</name>
    <dbReference type="NCBI Taxonomy" id="2480588"/>
    <lineage>
        <taxon>Bacteria</taxon>
        <taxon>Pseudomonadati</taxon>
        <taxon>Pseudomonadota</taxon>
        <taxon>Alphaproteobacteria</taxon>
        <taxon>Rhodobacterales</taxon>
        <taxon>Paracoccaceae</taxon>
        <taxon>Histidinibacterium</taxon>
    </lineage>
</organism>
<proteinExistence type="predicted"/>
<keyword evidence="2" id="KW-0808">Transferase</keyword>
<keyword evidence="2" id="KW-0315">Glutamine amidotransferase</keyword>
<protein>
    <submittedName>
        <fullName evidence="2">Type 1 glutamine amidotransferase</fullName>
    </submittedName>
</protein>
<dbReference type="InterPro" id="IPR044992">
    <property type="entry name" value="ChyE-like"/>
</dbReference>
<gene>
    <name evidence="2" type="ORF">EAT49_19175</name>
</gene>
<dbReference type="InterPro" id="IPR017926">
    <property type="entry name" value="GATASE"/>
</dbReference>
<dbReference type="PANTHER" id="PTHR42695:SF5">
    <property type="entry name" value="GLUTAMINE AMIDOTRANSFERASE YLR126C-RELATED"/>
    <property type="match status" value="1"/>
</dbReference>
<dbReference type="EMBL" id="RDRB01000013">
    <property type="protein sequence ID" value="ROT96107.1"/>
    <property type="molecule type" value="Genomic_DNA"/>
</dbReference>
<comment type="caution">
    <text evidence="2">The sequence shown here is derived from an EMBL/GenBank/DDBJ whole genome shotgun (WGS) entry which is preliminary data.</text>
</comment>
<dbReference type="Proteomes" id="UP000268016">
    <property type="component" value="Unassembled WGS sequence"/>
</dbReference>
<dbReference type="GO" id="GO:0005829">
    <property type="term" value="C:cytosol"/>
    <property type="evidence" value="ECO:0007669"/>
    <property type="project" value="TreeGrafter"/>
</dbReference>
<evidence type="ECO:0000313" key="2">
    <source>
        <dbReference type="EMBL" id="ROT96107.1"/>
    </source>
</evidence>
<keyword evidence="3" id="KW-1185">Reference proteome</keyword>
<dbReference type="PANTHER" id="PTHR42695">
    <property type="entry name" value="GLUTAMINE AMIDOTRANSFERASE YLR126C-RELATED"/>
    <property type="match status" value="1"/>
</dbReference>
<dbReference type="SUPFAM" id="SSF52317">
    <property type="entry name" value="Class I glutamine amidotransferase-like"/>
    <property type="match status" value="1"/>
</dbReference>
<dbReference type="Pfam" id="PF00117">
    <property type="entry name" value="GATase"/>
    <property type="match status" value="1"/>
</dbReference>
<reference evidence="2 3" key="1">
    <citation type="submission" date="2018-10" db="EMBL/GenBank/DDBJ databases">
        <title>Histidinibacterium lentulum gen. nov., sp. nov., a marine bacterium from the culture broth of Picochlorum sp. 122.</title>
        <authorList>
            <person name="Wang G."/>
        </authorList>
    </citation>
    <scope>NUCLEOTIDE SEQUENCE [LARGE SCALE GENOMIC DNA]</scope>
    <source>
        <strain evidence="2 3">B17</strain>
    </source>
</reference>
<dbReference type="Gene3D" id="3.40.50.880">
    <property type="match status" value="1"/>
</dbReference>
<sequence>MHIGILQTGHAPEALAHDHGDYAQLFERLLEGRDFTFSTWNVVDMEFPPGPEAAQGWLVTGSRHGAYEDLPFIPLLETFLRAANGAGVPIVGICFGHQVLAQALGGKVEKFAGGWSAGRVVYDWQGEEVPLHAWHQDQVTEAPAEARTLATHPHCRHAALLYGDRAFTVQAHPEFDRPFLEGLIAHRGDALPSDRLEAARASIGAPVANAALAERISRFFTERRA</sequence>
<accession>A0A3N2QLM9</accession>
<dbReference type="AlphaFoldDB" id="A0A3N2QLM9"/>
<dbReference type="CDD" id="cd01741">
    <property type="entry name" value="GATase1_1"/>
    <property type="match status" value="1"/>
</dbReference>
<dbReference type="PROSITE" id="PS51273">
    <property type="entry name" value="GATASE_TYPE_1"/>
    <property type="match status" value="1"/>
</dbReference>